<dbReference type="Pfam" id="PF17929">
    <property type="entry name" value="TetR_C_34"/>
    <property type="match status" value="1"/>
</dbReference>
<dbReference type="InterPro" id="IPR009057">
    <property type="entry name" value="Homeodomain-like_sf"/>
</dbReference>
<evidence type="ECO:0000256" key="2">
    <source>
        <dbReference type="ARBA" id="ARBA00023125"/>
    </source>
</evidence>
<evidence type="ECO:0000313" key="6">
    <source>
        <dbReference type="EMBL" id="MDL5031565.1"/>
    </source>
</evidence>
<dbReference type="SUPFAM" id="SSF46689">
    <property type="entry name" value="Homeodomain-like"/>
    <property type="match status" value="1"/>
</dbReference>
<evidence type="ECO:0000256" key="1">
    <source>
        <dbReference type="ARBA" id="ARBA00023015"/>
    </source>
</evidence>
<dbReference type="Pfam" id="PF00440">
    <property type="entry name" value="TetR_N"/>
    <property type="match status" value="1"/>
</dbReference>
<keyword evidence="7" id="KW-1185">Reference proteome</keyword>
<dbReference type="InterPro" id="IPR001647">
    <property type="entry name" value="HTH_TetR"/>
</dbReference>
<feature type="DNA-binding region" description="H-T-H motif" evidence="4">
    <location>
        <begin position="52"/>
        <end position="71"/>
    </location>
</feature>
<sequence length="230" mass="25074">MSRSKMPPRVTLPPVRLLKSRAVDGQDKAARRADILAAARALFIEDGRQLPSAAQIAQAAGLAKGTVYLYFKTKEEIFVALLAEDFAGLLQAVRDAFREGDPADALPRFVDRFAAYLDARPELLRLDAMAYSVLEQNLGDEHLRRFKLDLVQGLVEAGGVIEAALGLGAGRGVALLLRSYALTRGLWQTLDYPPPLRALLAEPVFAPIRPPFQAELKAALTEYLRGALAP</sequence>
<evidence type="ECO:0000256" key="3">
    <source>
        <dbReference type="ARBA" id="ARBA00023163"/>
    </source>
</evidence>
<dbReference type="Proteomes" id="UP001238603">
    <property type="component" value="Unassembled WGS sequence"/>
</dbReference>
<feature type="domain" description="HTH tetR-type" evidence="5">
    <location>
        <begin position="29"/>
        <end position="89"/>
    </location>
</feature>
<comment type="caution">
    <text evidence="6">The sequence shown here is derived from an EMBL/GenBank/DDBJ whole genome shotgun (WGS) entry which is preliminary data.</text>
</comment>
<name>A0ABT7LFD9_9BURK</name>
<protein>
    <submittedName>
        <fullName evidence="6">TetR family transcriptional regulator</fullName>
    </submittedName>
</protein>
<evidence type="ECO:0000256" key="4">
    <source>
        <dbReference type="PROSITE-ProRule" id="PRU00335"/>
    </source>
</evidence>
<dbReference type="PRINTS" id="PR00455">
    <property type="entry name" value="HTHTETR"/>
</dbReference>
<dbReference type="PROSITE" id="PS50977">
    <property type="entry name" value="HTH_TETR_2"/>
    <property type="match status" value="1"/>
</dbReference>
<dbReference type="EMBL" id="JASVDS010000002">
    <property type="protein sequence ID" value="MDL5031565.1"/>
    <property type="molecule type" value="Genomic_DNA"/>
</dbReference>
<reference evidence="6 7" key="1">
    <citation type="submission" date="2023-06" db="EMBL/GenBank/DDBJ databases">
        <title>Pelomonas sp. APW6 16S ribosomal RNA gene genome sequencing and assembly.</title>
        <authorList>
            <person name="Woo H."/>
        </authorList>
    </citation>
    <scope>NUCLEOTIDE SEQUENCE [LARGE SCALE GENOMIC DNA]</scope>
    <source>
        <strain evidence="6 7">APW6</strain>
    </source>
</reference>
<keyword evidence="3" id="KW-0804">Transcription</keyword>
<proteinExistence type="predicted"/>
<dbReference type="RefSeq" id="WP_285981693.1">
    <property type="nucleotide sequence ID" value="NZ_JASVDS010000002.1"/>
</dbReference>
<keyword evidence="1" id="KW-0805">Transcription regulation</keyword>
<keyword evidence="2 4" id="KW-0238">DNA-binding</keyword>
<organism evidence="6 7">
    <name type="scientific">Roseateles subflavus</name>
    <dbReference type="NCBI Taxonomy" id="3053353"/>
    <lineage>
        <taxon>Bacteria</taxon>
        <taxon>Pseudomonadati</taxon>
        <taxon>Pseudomonadota</taxon>
        <taxon>Betaproteobacteria</taxon>
        <taxon>Burkholderiales</taxon>
        <taxon>Sphaerotilaceae</taxon>
        <taxon>Roseateles</taxon>
    </lineage>
</organism>
<evidence type="ECO:0000259" key="5">
    <source>
        <dbReference type="PROSITE" id="PS50977"/>
    </source>
</evidence>
<gene>
    <name evidence="6" type="ORF">QRD43_06555</name>
</gene>
<dbReference type="InterPro" id="IPR041483">
    <property type="entry name" value="TetR_C_34"/>
</dbReference>
<dbReference type="InterPro" id="IPR050109">
    <property type="entry name" value="HTH-type_TetR-like_transc_reg"/>
</dbReference>
<dbReference type="Gene3D" id="1.10.357.10">
    <property type="entry name" value="Tetracycline Repressor, domain 2"/>
    <property type="match status" value="1"/>
</dbReference>
<dbReference type="PANTHER" id="PTHR30055:SF234">
    <property type="entry name" value="HTH-TYPE TRANSCRIPTIONAL REGULATOR BETI"/>
    <property type="match status" value="1"/>
</dbReference>
<evidence type="ECO:0000313" key="7">
    <source>
        <dbReference type="Proteomes" id="UP001238603"/>
    </source>
</evidence>
<accession>A0ABT7LFD9</accession>
<dbReference type="PANTHER" id="PTHR30055">
    <property type="entry name" value="HTH-TYPE TRANSCRIPTIONAL REGULATOR RUTR"/>
    <property type="match status" value="1"/>
</dbReference>